<feature type="signal peptide" evidence="1">
    <location>
        <begin position="1"/>
        <end position="27"/>
    </location>
</feature>
<dbReference type="EMBL" id="MU004418">
    <property type="protein sequence ID" value="KAF2651745.1"/>
    <property type="molecule type" value="Genomic_DNA"/>
</dbReference>
<feature type="chain" id="PRO_5025616231" description="Secreted protein" evidence="1">
    <location>
        <begin position="28"/>
        <end position="92"/>
    </location>
</feature>
<reference evidence="2" key="1">
    <citation type="journal article" date="2020" name="Stud. Mycol.">
        <title>101 Dothideomycetes genomes: a test case for predicting lifestyles and emergence of pathogens.</title>
        <authorList>
            <person name="Haridas S."/>
            <person name="Albert R."/>
            <person name="Binder M."/>
            <person name="Bloem J."/>
            <person name="Labutti K."/>
            <person name="Salamov A."/>
            <person name="Andreopoulos B."/>
            <person name="Baker S."/>
            <person name="Barry K."/>
            <person name="Bills G."/>
            <person name="Bluhm B."/>
            <person name="Cannon C."/>
            <person name="Castanera R."/>
            <person name="Culley D."/>
            <person name="Daum C."/>
            <person name="Ezra D."/>
            <person name="Gonzalez J."/>
            <person name="Henrissat B."/>
            <person name="Kuo A."/>
            <person name="Liang C."/>
            <person name="Lipzen A."/>
            <person name="Lutzoni F."/>
            <person name="Magnuson J."/>
            <person name="Mondo S."/>
            <person name="Nolan M."/>
            <person name="Ohm R."/>
            <person name="Pangilinan J."/>
            <person name="Park H.-J."/>
            <person name="Ramirez L."/>
            <person name="Alfaro M."/>
            <person name="Sun H."/>
            <person name="Tritt A."/>
            <person name="Yoshinaga Y."/>
            <person name="Zwiers L.-H."/>
            <person name="Turgeon B."/>
            <person name="Goodwin S."/>
            <person name="Spatafora J."/>
            <person name="Crous P."/>
            <person name="Grigoriev I."/>
        </authorList>
    </citation>
    <scope>NUCLEOTIDE SEQUENCE</scope>
    <source>
        <strain evidence="2">CBS 122681</strain>
    </source>
</reference>
<keyword evidence="1" id="KW-0732">Signal</keyword>
<dbReference type="Proteomes" id="UP000799324">
    <property type="component" value="Unassembled WGS sequence"/>
</dbReference>
<keyword evidence="3" id="KW-1185">Reference proteome</keyword>
<accession>A0A6A6SVE4</accession>
<evidence type="ECO:0000313" key="2">
    <source>
        <dbReference type="EMBL" id="KAF2651745.1"/>
    </source>
</evidence>
<proteinExistence type="predicted"/>
<evidence type="ECO:0000256" key="1">
    <source>
        <dbReference type="SAM" id="SignalP"/>
    </source>
</evidence>
<sequence length="92" mass="10482">MINLMLNTVPVLLLLTRWRLLLTVGLASVATHDIGTNFRHSNFCLVLRLDKLVTRPQTTRAWRRGGAEGRGFLDQGPYPRRSRLAMPLVCRL</sequence>
<evidence type="ECO:0000313" key="3">
    <source>
        <dbReference type="Proteomes" id="UP000799324"/>
    </source>
</evidence>
<gene>
    <name evidence="2" type="ORF">K491DRAFT_83296</name>
</gene>
<organism evidence="2 3">
    <name type="scientific">Lophiostoma macrostomum CBS 122681</name>
    <dbReference type="NCBI Taxonomy" id="1314788"/>
    <lineage>
        <taxon>Eukaryota</taxon>
        <taxon>Fungi</taxon>
        <taxon>Dikarya</taxon>
        <taxon>Ascomycota</taxon>
        <taxon>Pezizomycotina</taxon>
        <taxon>Dothideomycetes</taxon>
        <taxon>Pleosporomycetidae</taxon>
        <taxon>Pleosporales</taxon>
        <taxon>Lophiostomataceae</taxon>
        <taxon>Lophiostoma</taxon>
    </lineage>
</organism>
<dbReference type="AlphaFoldDB" id="A0A6A6SVE4"/>
<evidence type="ECO:0008006" key="4">
    <source>
        <dbReference type="Google" id="ProtNLM"/>
    </source>
</evidence>
<name>A0A6A6SVE4_9PLEO</name>
<protein>
    <recommendedName>
        <fullName evidence="4">Secreted protein</fullName>
    </recommendedName>
</protein>